<dbReference type="Gene3D" id="2.130.10.130">
    <property type="entry name" value="Integrin alpha, N-terminal"/>
    <property type="match status" value="1"/>
</dbReference>
<reference evidence="2" key="1">
    <citation type="journal article" date="2013" name="Environ. Microbiol.">
        <title>Seasonally variable intestinal metagenomes of the red palm weevil (Rhynchophorus ferrugineus).</title>
        <authorList>
            <person name="Jia S."/>
            <person name="Zhang X."/>
            <person name="Zhang G."/>
            <person name="Yin A."/>
            <person name="Zhang S."/>
            <person name="Li F."/>
            <person name="Wang L."/>
            <person name="Zhao D."/>
            <person name="Yun Q."/>
            <person name="Tala"/>
            <person name="Wang J."/>
            <person name="Sun G."/>
            <person name="Baabdullah M."/>
            <person name="Yu X."/>
            <person name="Hu S."/>
            <person name="Al-Mssallem I.S."/>
            <person name="Yu J."/>
        </authorList>
    </citation>
    <scope>NUCLEOTIDE SEQUENCE</scope>
</reference>
<sequence>MSGWNFDLELADFDGDGKLDAVMTHLGSVDGVTLHPGNGDKTFAATATEFPGLGDEPYDVVVADFNSDGKPDFAVTVAGPDRVVVFLNTSTGPGVFTFDQTAIAV</sequence>
<dbReference type="SUPFAM" id="SSF69318">
    <property type="entry name" value="Integrin alpha N-terminal domain"/>
    <property type="match status" value="1"/>
</dbReference>
<dbReference type="Pfam" id="PF13517">
    <property type="entry name" value="FG-GAP_3"/>
    <property type="match status" value="1"/>
</dbReference>
<dbReference type="AlphaFoldDB" id="A0A060CPF2"/>
<proteinExistence type="predicted"/>
<organism evidence="2">
    <name type="scientific">uncultured Candidatus Solibacter sp</name>
    <dbReference type="NCBI Taxonomy" id="708629"/>
    <lineage>
        <taxon>Bacteria</taxon>
        <taxon>Pseudomonadati</taxon>
        <taxon>Acidobacteriota</taxon>
        <taxon>Terriglobia</taxon>
        <taxon>Bryobacterales</taxon>
        <taxon>Solibacteraceae</taxon>
        <taxon>Candidatus Solibacter</taxon>
        <taxon>environmental samples</taxon>
    </lineage>
</organism>
<protein>
    <submittedName>
        <fullName evidence="2">CAZy families CBM47 protein</fullName>
    </submittedName>
</protein>
<dbReference type="EMBL" id="KF127425">
    <property type="protein sequence ID" value="AIA94781.1"/>
    <property type="molecule type" value="Genomic_DNA"/>
</dbReference>
<evidence type="ECO:0000313" key="2">
    <source>
        <dbReference type="EMBL" id="AIA94781.1"/>
    </source>
</evidence>
<dbReference type="InterPro" id="IPR013517">
    <property type="entry name" value="FG-GAP"/>
</dbReference>
<name>A0A060CPF2_9BACT</name>
<dbReference type="PANTHER" id="PTHR46580">
    <property type="entry name" value="SENSOR KINASE-RELATED"/>
    <property type="match status" value="1"/>
</dbReference>
<dbReference type="InterPro" id="IPR028994">
    <property type="entry name" value="Integrin_alpha_N"/>
</dbReference>
<keyword evidence="1" id="KW-0732">Signal</keyword>
<feature type="non-terminal residue" evidence="2">
    <location>
        <position position="105"/>
    </location>
</feature>
<accession>A0A060CPF2</accession>
<evidence type="ECO:0000256" key="1">
    <source>
        <dbReference type="ARBA" id="ARBA00022729"/>
    </source>
</evidence>